<feature type="coiled-coil region" evidence="2">
    <location>
        <begin position="512"/>
        <end position="539"/>
    </location>
</feature>
<evidence type="ECO:0000259" key="4">
    <source>
        <dbReference type="PROSITE" id="PS50067"/>
    </source>
</evidence>
<evidence type="ECO:0000256" key="2">
    <source>
        <dbReference type="SAM" id="Coils"/>
    </source>
</evidence>
<comment type="similarity">
    <text evidence="1">Belongs to the TRAFAC class myosin-kinesin ATPase superfamily. Kinesin family.</text>
</comment>
<evidence type="ECO:0000256" key="1">
    <source>
        <dbReference type="PROSITE-ProRule" id="PRU00283"/>
    </source>
</evidence>
<feature type="compositionally biased region" description="Polar residues" evidence="3">
    <location>
        <begin position="598"/>
        <end position="608"/>
    </location>
</feature>
<dbReference type="GO" id="GO:0016887">
    <property type="term" value="F:ATP hydrolysis activity"/>
    <property type="evidence" value="ECO:0007669"/>
    <property type="project" value="TreeGrafter"/>
</dbReference>
<reference evidence="5 6" key="1">
    <citation type="journal article" date="2024" name="Science">
        <title>Giant polyketide synthase enzymes in the biosynthesis of giant marine polyether toxins.</title>
        <authorList>
            <person name="Fallon T.R."/>
            <person name="Shende V.V."/>
            <person name="Wierzbicki I.H."/>
            <person name="Pendleton A.L."/>
            <person name="Watervoot N.F."/>
            <person name="Auber R.P."/>
            <person name="Gonzalez D.J."/>
            <person name="Wisecaver J.H."/>
            <person name="Moore B.S."/>
        </authorList>
    </citation>
    <scope>NUCLEOTIDE SEQUENCE [LARGE SCALE GENOMIC DNA]</scope>
    <source>
        <strain evidence="5 6">12B1</strain>
    </source>
</reference>
<dbReference type="InterPro" id="IPR027640">
    <property type="entry name" value="Kinesin-like_fam"/>
</dbReference>
<dbReference type="GO" id="GO:0005524">
    <property type="term" value="F:ATP binding"/>
    <property type="evidence" value="ECO:0007669"/>
    <property type="project" value="InterPro"/>
</dbReference>
<dbReference type="Gene3D" id="3.40.850.10">
    <property type="entry name" value="Kinesin motor domain"/>
    <property type="match status" value="1"/>
</dbReference>
<dbReference type="Pfam" id="PF00225">
    <property type="entry name" value="Kinesin"/>
    <property type="match status" value="1"/>
</dbReference>
<dbReference type="GO" id="GO:0003777">
    <property type="term" value="F:microtubule motor activity"/>
    <property type="evidence" value="ECO:0007669"/>
    <property type="project" value="InterPro"/>
</dbReference>
<name>A0AB34JLR0_PRYPA</name>
<protein>
    <recommendedName>
        <fullName evidence="4">Kinesin motor domain-containing protein</fullName>
    </recommendedName>
</protein>
<evidence type="ECO:0000313" key="6">
    <source>
        <dbReference type="Proteomes" id="UP001515480"/>
    </source>
</evidence>
<feature type="region of interest" description="Disordered" evidence="3">
    <location>
        <begin position="598"/>
        <end position="620"/>
    </location>
</feature>
<dbReference type="PROSITE" id="PS50067">
    <property type="entry name" value="KINESIN_MOTOR_2"/>
    <property type="match status" value="1"/>
</dbReference>
<sequence length="620" mass="66956">MKKTIGAKRAGAAPSARPKVPSATSPTSPHVIGERARVILRIRPVLTGTEAADAMALQCDRGNKLVWALGNPEVEDAPPKQFAFDDVLEMHVGQADVFESVGQPAVQAALNGSVGCVIAYGASGTGKDYSFRCERPGQEGVLYRALCLIFSGSAALVNPASSTPRPSMPWQPDGEIEKYEAPSPVQLSYLLLQRNQVLYDLLAMRELDITATELIGQGALQSSCQWETVGSTSEVLRFLSKADSARQQVHPGSQAQNGCHTIILLNIADQGLLIVASLASSDAVESQEEQDSEDLLAASFDALGRCLDALSRSKRQSPPVASSKLTALLAPAIGGPGAMSNGHTSLLLCVHPALSQAGSTHSTLQFGQLSVPTVTRVQAQSTVDYVALAAQLMAQRDAKQEALHELEVKVLKVLRPQLEEVMAQEQQIKQLSIALAQTQWETRTFITKEAQIQDKLEELRQEHSQRMYTLRAERTAIMNQLQEQMGSVKGSREFAEMREQHEQDVEAIGLRLRALQSYVESAEADLAAQEENATRARAVLPAAARELAALALSFSEKGESEEAAALFAHSLAILEAAFGSKQPELAAFKMEVQRVVDSANNEANPQKHSLSEHDPSRYDA</sequence>
<feature type="domain" description="Kinesin motor" evidence="4">
    <location>
        <begin position="35"/>
        <end position="373"/>
    </location>
</feature>
<feature type="compositionally biased region" description="Basic and acidic residues" evidence="3">
    <location>
        <begin position="609"/>
        <end position="620"/>
    </location>
</feature>
<comment type="caution">
    <text evidence="5">The sequence shown here is derived from an EMBL/GenBank/DDBJ whole genome shotgun (WGS) entry which is preliminary data.</text>
</comment>
<dbReference type="GO" id="GO:0008017">
    <property type="term" value="F:microtubule binding"/>
    <property type="evidence" value="ECO:0007669"/>
    <property type="project" value="InterPro"/>
</dbReference>
<dbReference type="EMBL" id="JBGBPQ010000007">
    <property type="protein sequence ID" value="KAL1521968.1"/>
    <property type="molecule type" value="Genomic_DNA"/>
</dbReference>
<dbReference type="InterPro" id="IPR027417">
    <property type="entry name" value="P-loop_NTPase"/>
</dbReference>
<keyword evidence="6" id="KW-1185">Reference proteome</keyword>
<dbReference type="SMART" id="SM00129">
    <property type="entry name" value="KISc"/>
    <property type="match status" value="1"/>
</dbReference>
<evidence type="ECO:0000313" key="5">
    <source>
        <dbReference type="EMBL" id="KAL1521968.1"/>
    </source>
</evidence>
<dbReference type="InterPro" id="IPR001752">
    <property type="entry name" value="Kinesin_motor_dom"/>
</dbReference>
<keyword evidence="2" id="KW-0175">Coiled coil</keyword>
<dbReference type="Proteomes" id="UP001515480">
    <property type="component" value="Unassembled WGS sequence"/>
</dbReference>
<dbReference type="GO" id="GO:0007018">
    <property type="term" value="P:microtubule-based movement"/>
    <property type="evidence" value="ECO:0007669"/>
    <property type="project" value="InterPro"/>
</dbReference>
<dbReference type="InterPro" id="IPR036961">
    <property type="entry name" value="Kinesin_motor_dom_sf"/>
</dbReference>
<evidence type="ECO:0000256" key="3">
    <source>
        <dbReference type="SAM" id="MobiDB-lite"/>
    </source>
</evidence>
<dbReference type="SUPFAM" id="SSF52540">
    <property type="entry name" value="P-loop containing nucleoside triphosphate hydrolases"/>
    <property type="match status" value="1"/>
</dbReference>
<dbReference type="GO" id="GO:0005871">
    <property type="term" value="C:kinesin complex"/>
    <property type="evidence" value="ECO:0007669"/>
    <property type="project" value="TreeGrafter"/>
</dbReference>
<gene>
    <name evidence="5" type="ORF">AB1Y20_021614</name>
</gene>
<dbReference type="GO" id="GO:0005874">
    <property type="term" value="C:microtubule"/>
    <property type="evidence" value="ECO:0007669"/>
    <property type="project" value="TreeGrafter"/>
</dbReference>
<proteinExistence type="inferred from homology"/>
<dbReference type="PRINTS" id="PR00380">
    <property type="entry name" value="KINESINHEAVY"/>
</dbReference>
<dbReference type="AlphaFoldDB" id="A0AB34JLR0"/>
<accession>A0AB34JLR0</accession>
<dbReference type="PANTHER" id="PTHR24115">
    <property type="entry name" value="KINESIN-RELATED"/>
    <property type="match status" value="1"/>
</dbReference>
<feature type="region of interest" description="Disordered" evidence="3">
    <location>
        <begin position="1"/>
        <end position="29"/>
    </location>
</feature>
<comment type="caution">
    <text evidence="1">Lacks conserved residue(s) required for the propagation of feature annotation.</text>
</comment>
<organism evidence="5 6">
    <name type="scientific">Prymnesium parvum</name>
    <name type="common">Toxic golden alga</name>
    <dbReference type="NCBI Taxonomy" id="97485"/>
    <lineage>
        <taxon>Eukaryota</taxon>
        <taxon>Haptista</taxon>
        <taxon>Haptophyta</taxon>
        <taxon>Prymnesiophyceae</taxon>
        <taxon>Prymnesiales</taxon>
        <taxon>Prymnesiaceae</taxon>
        <taxon>Prymnesium</taxon>
    </lineage>
</organism>